<evidence type="ECO:0000256" key="3">
    <source>
        <dbReference type="ARBA" id="ARBA00022741"/>
    </source>
</evidence>
<dbReference type="InterPro" id="IPR001752">
    <property type="entry name" value="Kinesin_motor_dom"/>
</dbReference>
<comment type="caution">
    <text evidence="10">The sequence shown here is derived from an EMBL/GenBank/DDBJ whole genome shotgun (WGS) entry which is preliminary data.</text>
</comment>
<dbReference type="Pfam" id="PF00225">
    <property type="entry name" value="Kinesin"/>
    <property type="match status" value="1"/>
</dbReference>
<keyword evidence="4" id="KW-0067">ATP-binding</keyword>
<comment type="similarity">
    <text evidence="7">Belongs to the TRAFAC class myosin-kinesin ATPase superfamily. Kinesin family.</text>
</comment>
<gene>
    <name evidence="10" type="ORF">QYM36_010632</name>
</gene>
<keyword evidence="6" id="KW-0206">Cytoskeleton</keyword>
<evidence type="ECO:0000256" key="6">
    <source>
        <dbReference type="ARBA" id="ARBA00023212"/>
    </source>
</evidence>
<dbReference type="Pfam" id="PF16796">
    <property type="entry name" value="Microtub_bd"/>
    <property type="match status" value="1"/>
</dbReference>
<protein>
    <recommendedName>
        <fullName evidence="9">Kinesin motor domain-containing protein</fullName>
    </recommendedName>
</protein>
<dbReference type="InterPro" id="IPR027417">
    <property type="entry name" value="P-loop_NTPase"/>
</dbReference>
<dbReference type="AlphaFoldDB" id="A0AA88HTZ4"/>
<dbReference type="SUPFAM" id="SSF52540">
    <property type="entry name" value="P-loop containing nucleoside triphosphate hydrolases"/>
    <property type="match status" value="1"/>
</dbReference>
<evidence type="ECO:0000256" key="4">
    <source>
        <dbReference type="ARBA" id="ARBA00022840"/>
    </source>
</evidence>
<comment type="caution">
    <text evidence="7">Lacks conserved residue(s) required for the propagation of feature annotation.</text>
</comment>
<evidence type="ECO:0000256" key="2">
    <source>
        <dbReference type="ARBA" id="ARBA00022701"/>
    </source>
</evidence>
<dbReference type="PRINTS" id="PR00380">
    <property type="entry name" value="KINESINHEAVY"/>
</dbReference>
<dbReference type="PROSITE" id="PS50067">
    <property type="entry name" value="KINESIN_MOTOR_2"/>
    <property type="match status" value="1"/>
</dbReference>
<dbReference type="SUPFAM" id="SSF57997">
    <property type="entry name" value="Tropomyosin"/>
    <property type="match status" value="1"/>
</dbReference>
<comment type="subcellular location">
    <subcellularLocation>
        <location evidence="1">Cytoplasm</location>
        <location evidence="1">Cytoskeleton</location>
    </subcellularLocation>
</comment>
<keyword evidence="11" id="KW-1185">Reference proteome</keyword>
<evidence type="ECO:0000259" key="9">
    <source>
        <dbReference type="PROSITE" id="PS50067"/>
    </source>
</evidence>
<dbReference type="InterPro" id="IPR027640">
    <property type="entry name" value="Kinesin-like_fam"/>
</dbReference>
<keyword evidence="8" id="KW-0175">Coiled coil</keyword>
<evidence type="ECO:0000256" key="1">
    <source>
        <dbReference type="ARBA" id="ARBA00004245"/>
    </source>
</evidence>
<name>A0AA88HTZ4_ARTSF</name>
<dbReference type="InterPro" id="IPR036961">
    <property type="entry name" value="Kinesin_motor_dom_sf"/>
</dbReference>
<evidence type="ECO:0000256" key="8">
    <source>
        <dbReference type="SAM" id="Coils"/>
    </source>
</evidence>
<keyword evidence="5" id="KW-0505">Motor protein</keyword>
<dbReference type="GO" id="GO:0015630">
    <property type="term" value="C:microtubule cytoskeleton"/>
    <property type="evidence" value="ECO:0007669"/>
    <property type="project" value="UniProtKB-ARBA"/>
</dbReference>
<keyword evidence="3" id="KW-0547">Nucleotide-binding</keyword>
<evidence type="ECO:0000256" key="7">
    <source>
        <dbReference type="PROSITE-ProRule" id="PRU00283"/>
    </source>
</evidence>
<dbReference type="SMART" id="SM00129">
    <property type="entry name" value="KISc"/>
    <property type="match status" value="1"/>
</dbReference>
<reference evidence="10" key="1">
    <citation type="submission" date="2023-07" db="EMBL/GenBank/DDBJ databases">
        <title>Chromosome-level genome assembly of Artemia franciscana.</title>
        <authorList>
            <person name="Jo E."/>
        </authorList>
    </citation>
    <scope>NUCLEOTIDE SEQUENCE</scope>
    <source>
        <tissue evidence="10">Whole body</tissue>
    </source>
</reference>
<dbReference type="EMBL" id="JAVRJZ010000012">
    <property type="protein sequence ID" value="KAK2716119.1"/>
    <property type="molecule type" value="Genomic_DNA"/>
</dbReference>
<organism evidence="10 11">
    <name type="scientific">Artemia franciscana</name>
    <name type="common">Brine shrimp</name>
    <name type="synonym">Artemia sanfranciscana</name>
    <dbReference type="NCBI Taxonomy" id="6661"/>
    <lineage>
        <taxon>Eukaryota</taxon>
        <taxon>Metazoa</taxon>
        <taxon>Ecdysozoa</taxon>
        <taxon>Arthropoda</taxon>
        <taxon>Crustacea</taxon>
        <taxon>Branchiopoda</taxon>
        <taxon>Anostraca</taxon>
        <taxon>Artemiidae</taxon>
        <taxon>Artemia</taxon>
    </lineage>
</organism>
<dbReference type="Gene3D" id="3.40.850.10">
    <property type="entry name" value="Kinesin motor domain"/>
    <property type="match status" value="2"/>
</dbReference>
<feature type="non-terminal residue" evidence="10">
    <location>
        <position position="539"/>
    </location>
</feature>
<feature type="coiled-coil region" evidence="8">
    <location>
        <begin position="69"/>
        <end position="240"/>
    </location>
</feature>
<evidence type="ECO:0000313" key="11">
    <source>
        <dbReference type="Proteomes" id="UP001187531"/>
    </source>
</evidence>
<keyword evidence="6" id="KW-0963">Cytoplasm</keyword>
<proteinExistence type="inferred from homology"/>
<dbReference type="GO" id="GO:0007018">
    <property type="term" value="P:microtubule-based movement"/>
    <property type="evidence" value="ECO:0007669"/>
    <property type="project" value="InterPro"/>
</dbReference>
<accession>A0AA88HTZ4</accession>
<dbReference type="Proteomes" id="UP001187531">
    <property type="component" value="Unassembled WGS sequence"/>
</dbReference>
<keyword evidence="2" id="KW-0493">Microtubule</keyword>
<evidence type="ECO:0000256" key="5">
    <source>
        <dbReference type="ARBA" id="ARBA00023175"/>
    </source>
</evidence>
<dbReference type="GO" id="GO:0003777">
    <property type="term" value="F:microtubule motor activity"/>
    <property type="evidence" value="ECO:0007669"/>
    <property type="project" value="InterPro"/>
</dbReference>
<dbReference type="PANTHER" id="PTHR47972">
    <property type="entry name" value="KINESIN-LIKE PROTEIN KLP-3"/>
    <property type="match status" value="1"/>
</dbReference>
<dbReference type="GO" id="GO:0008017">
    <property type="term" value="F:microtubule binding"/>
    <property type="evidence" value="ECO:0007669"/>
    <property type="project" value="InterPro"/>
</dbReference>
<dbReference type="InterPro" id="IPR031852">
    <property type="entry name" value="Vik1/Cik1_MT-bd"/>
</dbReference>
<dbReference type="PANTHER" id="PTHR47972:SF45">
    <property type="entry name" value="PROTEIN CLARET SEGREGATIONAL"/>
    <property type="match status" value="1"/>
</dbReference>
<dbReference type="GO" id="GO:0005524">
    <property type="term" value="F:ATP binding"/>
    <property type="evidence" value="ECO:0007669"/>
    <property type="project" value="UniProtKB-KW"/>
</dbReference>
<feature type="domain" description="Kinesin motor" evidence="9">
    <location>
        <begin position="323"/>
        <end position="527"/>
    </location>
</feature>
<evidence type="ECO:0000313" key="10">
    <source>
        <dbReference type="EMBL" id="KAK2716119.1"/>
    </source>
</evidence>
<sequence>GVDQLLRRQQLDQQLSQCIVFWGQLSAFQTQQNVCYEAKQNMAVSYCTNNNILIVASATGTAAVKPVPKWDLKGRLQNLEAKFNDTENNNRTLEERVKHLESVKDCLESDNTQKVRQYENVQKELDETHGKLKEALMERESIKTTLNNKIGDLEFQLTQKNRMLNSLQQDYDAATQEVAALKRTNSELASAHSMSEAKIASLKAMLDSKDIMLDSKDTLIEDLQTAKMKLEQKNADFVERLRAGEKLRRKLHGQMQDMKGNIRVFCRVRPIIPSDNSKTDDMPHIKLEDGNKIVIFTRPELMFFLWKKVFRLYFKHFCRPRFEGWSYKLEATFIEIYNETIRDLLGNTGATPEIRMVASNSKEVYISNTQKHEVKSVSEVYRLLSMAQKQRAVASTACNERSSRSHSIFQLKIVGDNSATSEKTQGILSLVDLAGSERLKESLSSGDRLVETQNINKSLAQLGNVIAAVAGKKEHIPYRDSKLTHALMNSLGGGNSKTLMFVNISPLEKNGNESLNSLNFAAKVHNCHIGVATSKKTKV</sequence>